<keyword evidence="1" id="KW-0479">Metal-binding</keyword>
<evidence type="ECO:0000256" key="5">
    <source>
        <dbReference type="PROSITE-ProRule" id="PRU01371"/>
    </source>
</evidence>
<feature type="compositionally biased region" description="Low complexity" evidence="6">
    <location>
        <begin position="421"/>
        <end position="435"/>
    </location>
</feature>
<dbReference type="InterPro" id="IPR049899">
    <property type="entry name" value="Znf_C2HC_C3H"/>
</dbReference>
<evidence type="ECO:0000313" key="9">
    <source>
        <dbReference type="Proteomes" id="UP000015103"/>
    </source>
</evidence>
<dbReference type="FunCoup" id="T1HC91">
    <property type="interactions" value="6"/>
</dbReference>
<evidence type="ECO:0000256" key="1">
    <source>
        <dbReference type="ARBA" id="ARBA00022723"/>
    </source>
</evidence>
<dbReference type="Pfam" id="PF13913">
    <property type="entry name" value="zf-C2HC_2"/>
    <property type="match status" value="2"/>
</dbReference>
<dbReference type="HOGENOM" id="CLU_039548_0_0_1"/>
<dbReference type="eggNOG" id="KOG3940">
    <property type="taxonomic scope" value="Eukaryota"/>
</dbReference>
<feature type="region of interest" description="Disordered" evidence="6">
    <location>
        <begin position="68"/>
        <end position="87"/>
    </location>
</feature>
<dbReference type="PROSITE" id="PS52027">
    <property type="entry name" value="ZF_C2HC_C3H"/>
    <property type="match status" value="2"/>
</dbReference>
<keyword evidence="3 5" id="KW-0863">Zinc-finger</keyword>
<evidence type="ECO:0000259" key="7">
    <source>
        <dbReference type="PROSITE" id="PS52027"/>
    </source>
</evidence>
<accession>T1HC91</accession>
<reference evidence="8" key="1">
    <citation type="submission" date="2015-05" db="UniProtKB">
        <authorList>
            <consortium name="EnsemblMetazoa"/>
        </authorList>
    </citation>
    <scope>IDENTIFICATION</scope>
</reference>
<evidence type="ECO:0000256" key="6">
    <source>
        <dbReference type="SAM" id="MobiDB-lite"/>
    </source>
</evidence>
<feature type="region of interest" description="Disordered" evidence="6">
    <location>
        <begin position="410"/>
        <end position="435"/>
    </location>
</feature>
<proteinExistence type="predicted"/>
<feature type="domain" description="C2HC/C3H-type" evidence="7">
    <location>
        <begin position="279"/>
        <end position="308"/>
    </location>
</feature>
<dbReference type="Gene3D" id="3.30.160.60">
    <property type="entry name" value="Classic Zinc Finger"/>
    <property type="match status" value="2"/>
</dbReference>
<dbReference type="EMBL" id="ACPB03010388">
    <property type="status" value="NOT_ANNOTATED_CDS"/>
    <property type="molecule type" value="Genomic_DNA"/>
</dbReference>
<protein>
    <recommendedName>
        <fullName evidence="7">C2HC/C3H-type domain-containing protein</fullName>
    </recommendedName>
</protein>
<dbReference type="AlphaFoldDB" id="T1HC91"/>
<dbReference type="VEuPathDB" id="VectorBase:RPRC001655"/>
<dbReference type="Proteomes" id="UP000015103">
    <property type="component" value="Unassembled WGS sequence"/>
</dbReference>
<keyword evidence="2" id="KW-0677">Repeat</keyword>
<feature type="domain" description="C2HC/C3H-type" evidence="7">
    <location>
        <begin position="379"/>
        <end position="408"/>
    </location>
</feature>
<feature type="region of interest" description="Disordered" evidence="6">
    <location>
        <begin position="42"/>
        <end position="61"/>
    </location>
</feature>
<keyword evidence="4" id="KW-0862">Zinc</keyword>
<keyword evidence="9" id="KW-1185">Reference proteome</keyword>
<dbReference type="GO" id="GO:0008270">
    <property type="term" value="F:zinc ion binding"/>
    <property type="evidence" value="ECO:0007669"/>
    <property type="project" value="UniProtKB-KW"/>
</dbReference>
<evidence type="ECO:0000256" key="4">
    <source>
        <dbReference type="ARBA" id="ARBA00022833"/>
    </source>
</evidence>
<evidence type="ECO:0000256" key="2">
    <source>
        <dbReference type="ARBA" id="ARBA00022737"/>
    </source>
</evidence>
<name>T1HC91_RHOPR</name>
<dbReference type="EMBL" id="ACPB03010389">
    <property type="status" value="NOT_ANNOTATED_CDS"/>
    <property type="molecule type" value="Genomic_DNA"/>
</dbReference>
<evidence type="ECO:0000313" key="8">
    <source>
        <dbReference type="EnsemblMetazoa" id="RPRC001655-PA"/>
    </source>
</evidence>
<dbReference type="InterPro" id="IPR026319">
    <property type="entry name" value="ZC2HC1A/B-like"/>
</dbReference>
<dbReference type="InParanoid" id="T1HC91"/>
<dbReference type="OMA" id="APMRFQQ"/>
<dbReference type="PANTHER" id="PTHR13555">
    <property type="entry name" value="C2H2 ZINC FINGER CGI-62-RELATED"/>
    <property type="match status" value="1"/>
</dbReference>
<organism evidence="8 9">
    <name type="scientific">Rhodnius prolixus</name>
    <name type="common">Triatomid bug</name>
    <dbReference type="NCBI Taxonomy" id="13249"/>
    <lineage>
        <taxon>Eukaryota</taxon>
        <taxon>Metazoa</taxon>
        <taxon>Ecdysozoa</taxon>
        <taxon>Arthropoda</taxon>
        <taxon>Hexapoda</taxon>
        <taxon>Insecta</taxon>
        <taxon>Pterygota</taxon>
        <taxon>Neoptera</taxon>
        <taxon>Paraneoptera</taxon>
        <taxon>Hemiptera</taxon>
        <taxon>Heteroptera</taxon>
        <taxon>Panheteroptera</taxon>
        <taxon>Cimicomorpha</taxon>
        <taxon>Reduviidae</taxon>
        <taxon>Triatominae</taxon>
        <taxon>Rhodnius</taxon>
    </lineage>
</organism>
<dbReference type="EnsemblMetazoa" id="RPRC001655-RA">
    <property type="protein sequence ID" value="RPRC001655-PA"/>
    <property type="gene ID" value="RPRC001655"/>
</dbReference>
<sequence>MAGGKKDFILNGGGECRNECLKTMAGLPKEVRRGKVRQLFEERRGAGRDKSYPLEPLRQRGVSLDRAGNQEKQQPVTNNNNNSNGQLRLTRSHKLSNNCGQQIYQQPSILFSENYKQLSQIRLSDMASRKATSVDEQGKQLSQALYSLNLGSHSKDMLNKSTNKSPPTRATLSKASSLGSPPNKTKSVDGQVRDVKARSPLHSSNTSARNMEEMSKARSPPAKLNAVNDLPKKLTRPQSSRTKDVLTESQLTIRKEQNTTNLYTKAAEEAVHTNVSDQNMIECKICGRRFLPERLGAHEKACSKLHNKKRKPFVARKMIEGQSVRKTKTTVQSKPKSNWRKTHEEFVANIRAARQAQKILEAGGSLADLPPPPPSDTSHLTPCPHCGRKFSEAAASRHIPLCKEKALRAKMAAPKGRGTGARAPASRIPASRATR</sequence>
<evidence type="ECO:0000256" key="3">
    <source>
        <dbReference type="ARBA" id="ARBA00022771"/>
    </source>
</evidence>
<feature type="region of interest" description="Disordered" evidence="6">
    <location>
        <begin position="155"/>
        <end position="246"/>
    </location>
</feature>
<feature type="compositionally biased region" description="Polar residues" evidence="6">
    <location>
        <begin position="159"/>
        <end position="185"/>
    </location>
</feature>
<feature type="compositionally biased region" description="Basic and acidic residues" evidence="6">
    <location>
        <begin position="42"/>
        <end position="52"/>
    </location>
</feature>